<evidence type="ECO:0000256" key="2">
    <source>
        <dbReference type="ARBA" id="ARBA00012438"/>
    </source>
</evidence>
<evidence type="ECO:0000256" key="3">
    <source>
        <dbReference type="ARBA" id="ARBA00022553"/>
    </source>
</evidence>
<dbReference type="PROSITE" id="PS01124">
    <property type="entry name" value="HTH_ARAC_FAMILY_2"/>
    <property type="match status" value="1"/>
</dbReference>
<gene>
    <name evidence="12" type="ORF">KK062_17215</name>
</gene>
<dbReference type="Gene3D" id="1.10.287.130">
    <property type="match status" value="1"/>
</dbReference>
<dbReference type="EC" id="2.7.13.3" evidence="2"/>
<dbReference type="SUPFAM" id="SSF52172">
    <property type="entry name" value="CheY-like"/>
    <property type="match status" value="1"/>
</dbReference>
<evidence type="ECO:0000256" key="6">
    <source>
        <dbReference type="ARBA" id="ARBA00023163"/>
    </source>
</evidence>
<dbReference type="Gene3D" id="3.40.50.2300">
    <property type="match status" value="1"/>
</dbReference>
<keyword evidence="6" id="KW-0804">Transcription</keyword>
<dbReference type="SUPFAM" id="SSF63829">
    <property type="entry name" value="Calcium-dependent phosphotriesterase"/>
    <property type="match status" value="3"/>
</dbReference>
<dbReference type="InterPro" id="IPR004358">
    <property type="entry name" value="Sig_transdc_His_kin-like_C"/>
</dbReference>
<dbReference type="GO" id="GO:0003700">
    <property type="term" value="F:DNA-binding transcription factor activity"/>
    <property type="evidence" value="ECO:0007669"/>
    <property type="project" value="InterPro"/>
</dbReference>
<feature type="domain" description="Histidine kinase" evidence="10">
    <location>
        <begin position="837"/>
        <end position="1062"/>
    </location>
</feature>
<accession>A0AAP2E0W3</accession>
<dbReference type="InterPro" id="IPR036097">
    <property type="entry name" value="HisK_dim/P_sf"/>
</dbReference>
<dbReference type="Pfam" id="PF12833">
    <property type="entry name" value="HTH_18"/>
    <property type="match status" value="1"/>
</dbReference>
<dbReference type="CDD" id="cd00082">
    <property type="entry name" value="HisKA"/>
    <property type="match status" value="1"/>
</dbReference>
<organism evidence="12 13">
    <name type="scientific">Dawidia cretensis</name>
    <dbReference type="NCBI Taxonomy" id="2782350"/>
    <lineage>
        <taxon>Bacteria</taxon>
        <taxon>Pseudomonadati</taxon>
        <taxon>Bacteroidota</taxon>
        <taxon>Cytophagia</taxon>
        <taxon>Cytophagales</taxon>
        <taxon>Chryseotaleaceae</taxon>
        <taxon>Dawidia</taxon>
    </lineage>
</organism>
<dbReference type="SUPFAM" id="SSF55874">
    <property type="entry name" value="ATPase domain of HSP90 chaperone/DNA topoisomerase II/histidine kinase"/>
    <property type="match status" value="1"/>
</dbReference>
<sequence length="1359" mass="154074">MPCYRKPISRFLALFCLLLPAWGWAQQSDHFRHIGRSEGLSQSNVTCILQDYKGFMWFGTRDGLNHYDGYTITVYRHDPANPRSLSHNYIRALYEDNQHRLWIGTDEGLNLYNRTTDDFTRFLPDPQNPVSISSGNIRAITQDKHQRLWIGTGGGGLNRFDPEQNTFYTYRHDPRSGRSISSDQIEDILEDPSGALWVATWNAGLNKLDPATGIFERYMHDPDHVQTLTSDKLKKLYLDRRQDLWIGTTEGGLNRYDRRTNTFAAIRATASTAGLNNNDVLSIVEDARGNLWVGTQNGGINILDANRQSLRYIHEGPNPEDLNNGSIYTLYRDRQGDIWVGTFSGGVNYYNSAPPRFHHLPAGNILSVYEDPHETLYLGTDGNGLTVYDRHQHATHLRHRPDDKQSIGSNYPLCLFEDHAGQLWAGCFYGKASMLRADSRTFYTPPFTIDVKHVAVIGEDSITGKLWMGTWGEGLVVYDPRMNTWKQYLPEAGNDKSISHTLIFAIYQDGRGDLWIGTEGGGLNRYNRATDDFTRFAYSRPQHGSLGNNIVNVIYEDARGNLWVGTQGGLNRLDRDTGQFENYTTRDGLANDVVQSIEEDHHGRLWLGTNKGISRFDPGTKTFRNYEVAEGTQHNAFNRQSSCKNRAGRLYFGGINGLSYFHPDSLTDSPVHPPVYFTELQVFNKPVSFREKDGPLAQPLPEAQVVTLSYDQSVFSFEFVAIDYTAPGKNQYAYTLDGFDKDWNETGTQRKATYTNLDPGEYTLHVKATNSDGVWNTEGNSLRIIITPPFWQTWWARAVYGLLLAGAIFALRLIVVQRLRVRNQLEMDQIKLRFYANISHEFRTPLTLMLGPLSQVVATTEEGSRNHQMLQLVQKNSQRLLKLINQLMHIYKLDAGFMKLAVTKGDLGAFVRSLCETFQFDAEKRNIQFTVTAPAHEGYYFDADKLEKILLNVLSNAFKHTPDHGHITLTLLLTDTDPRGTWRRQSYAHIAITNSGRAIPESYREKIFDPFFRIEQDEQSTPGTGLGLSLARQLARLHKGDIVLANTGDNCTTFAVWLPVDAAAFARHEHAPQDHPAELSEAAITPEARLSAIPDTPDGTRPILLVVEDNPDIRRFIRLHFENVFQVEEAHHGEEGLVQARNLLPDIILSDVMMPVMDGVTLCTRIKHDILTSHIPVVLLTARGDEALQLRAFREALADDYIVKPFQPHVLLAKLVNILTLRENQKRRYYRDFITNPTAPATLDDNFLQRAVAVVEQHIDNPDFDIEKFCRELALSQTNLYRKLQSLLGVSGNQFIRDIRMKRAVQLLATEQYAVHEIAARVGFADAKYFSKAFKKQFGVLPSAYRNIGQSVPTSAQMQ</sequence>
<dbReference type="InterPro" id="IPR003594">
    <property type="entry name" value="HATPase_dom"/>
</dbReference>
<dbReference type="InterPro" id="IPR011110">
    <property type="entry name" value="Reg_prop"/>
</dbReference>
<keyword evidence="5" id="KW-0238">DNA-binding</keyword>
<evidence type="ECO:0000259" key="9">
    <source>
        <dbReference type="PROSITE" id="PS01124"/>
    </source>
</evidence>
<keyword evidence="13" id="KW-1185">Reference proteome</keyword>
<evidence type="ECO:0000256" key="4">
    <source>
        <dbReference type="ARBA" id="ARBA00023015"/>
    </source>
</evidence>
<evidence type="ECO:0000259" key="10">
    <source>
        <dbReference type="PROSITE" id="PS50109"/>
    </source>
</evidence>
<protein>
    <recommendedName>
        <fullName evidence="2">histidine kinase</fullName>
        <ecNumber evidence="2">2.7.13.3</ecNumber>
    </recommendedName>
</protein>
<dbReference type="SMART" id="SM00388">
    <property type="entry name" value="HisKA"/>
    <property type="match status" value="1"/>
</dbReference>
<evidence type="ECO:0000259" key="11">
    <source>
        <dbReference type="PROSITE" id="PS50110"/>
    </source>
</evidence>
<dbReference type="FunFam" id="2.60.40.10:FF:000791">
    <property type="entry name" value="Two-component system sensor histidine kinase/response regulator"/>
    <property type="match status" value="1"/>
</dbReference>
<dbReference type="SUPFAM" id="SSF46689">
    <property type="entry name" value="Homeodomain-like"/>
    <property type="match status" value="1"/>
</dbReference>
<dbReference type="EMBL" id="JAHESE010000018">
    <property type="protein sequence ID" value="MBT1709989.1"/>
    <property type="molecule type" value="Genomic_DNA"/>
</dbReference>
<proteinExistence type="predicted"/>
<comment type="catalytic activity">
    <reaction evidence="1">
        <text>ATP + protein L-histidine = ADP + protein N-phospho-L-histidine.</text>
        <dbReference type="EC" id="2.7.13.3"/>
    </reaction>
</comment>
<evidence type="ECO:0000256" key="8">
    <source>
        <dbReference type="SAM" id="SignalP"/>
    </source>
</evidence>
<dbReference type="Pfam" id="PF07494">
    <property type="entry name" value="Reg_prop"/>
    <property type="match status" value="8"/>
</dbReference>
<keyword evidence="3 7" id="KW-0597">Phosphoprotein</keyword>
<name>A0AAP2E0W3_9BACT</name>
<dbReference type="InterPro" id="IPR003661">
    <property type="entry name" value="HisK_dim/P_dom"/>
</dbReference>
<dbReference type="GO" id="GO:0000155">
    <property type="term" value="F:phosphorelay sensor kinase activity"/>
    <property type="evidence" value="ECO:0007669"/>
    <property type="project" value="InterPro"/>
</dbReference>
<dbReference type="CDD" id="cd17574">
    <property type="entry name" value="REC_OmpR"/>
    <property type="match status" value="1"/>
</dbReference>
<dbReference type="Gene3D" id="3.30.565.10">
    <property type="entry name" value="Histidine kinase-like ATPase, C-terminal domain"/>
    <property type="match status" value="1"/>
</dbReference>
<keyword evidence="4" id="KW-0805">Transcription regulation</keyword>
<evidence type="ECO:0000313" key="12">
    <source>
        <dbReference type="EMBL" id="MBT1709989.1"/>
    </source>
</evidence>
<evidence type="ECO:0000256" key="5">
    <source>
        <dbReference type="ARBA" id="ARBA00023125"/>
    </source>
</evidence>
<dbReference type="InterPro" id="IPR015943">
    <property type="entry name" value="WD40/YVTN_repeat-like_dom_sf"/>
</dbReference>
<dbReference type="Pfam" id="PF07495">
    <property type="entry name" value="Y_Y_Y"/>
    <property type="match status" value="1"/>
</dbReference>
<dbReference type="InterPro" id="IPR013783">
    <property type="entry name" value="Ig-like_fold"/>
</dbReference>
<dbReference type="PROSITE" id="PS50109">
    <property type="entry name" value="HIS_KIN"/>
    <property type="match status" value="1"/>
</dbReference>
<evidence type="ECO:0000256" key="7">
    <source>
        <dbReference type="PROSITE-ProRule" id="PRU00169"/>
    </source>
</evidence>
<dbReference type="Gene3D" id="1.10.10.60">
    <property type="entry name" value="Homeodomain-like"/>
    <property type="match status" value="1"/>
</dbReference>
<feature type="domain" description="Response regulatory" evidence="11">
    <location>
        <begin position="1103"/>
        <end position="1219"/>
    </location>
</feature>
<evidence type="ECO:0000256" key="1">
    <source>
        <dbReference type="ARBA" id="ARBA00000085"/>
    </source>
</evidence>
<feature type="domain" description="HTH araC/xylS-type" evidence="9">
    <location>
        <begin position="1249"/>
        <end position="1348"/>
    </location>
</feature>
<dbReference type="InterPro" id="IPR009057">
    <property type="entry name" value="Homeodomain-like_sf"/>
</dbReference>
<dbReference type="PRINTS" id="PR00344">
    <property type="entry name" value="BCTRLSENSOR"/>
</dbReference>
<dbReference type="SMART" id="SM00448">
    <property type="entry name" value="REC"/>
    <property type="match status" value="1"/>
</dbReference>
<feature type="signal peptide" evidence="8">
    <location>
        <begin position="1"/>
        <end position="25"/>
    </location>
</feature>
<dbReference type="PANTHER" id="PTHR43547:SF2">
    <property type="entry name" value="HYBRID SIGNAL TRANSDUCTION HISTIDINE KINASE C"/>
    <property type="match status" value="1"/>
</dbReference>
<dbReference type="RefSeq" id="WP_254085568.1">
    <property type="nucleotide sequence ID" value="NZ_JAHESE010000018.1"/>
</dbReference>
<dbReference type="SMART" id="SM00342">
    <property type="entry name" value="HTH_ARAC"/>
    <property type="match status" value="1"/>
</dbReference>
<feature type="modified residue" description="4-aspartylphosphate" evidence="7">
    <location>
        <position position="1151"/>
    </location>
</feature>
<dbReference type="InterPro" id="IPR011006">
    <property type="entry name" value="CheY-like_superfamily"/>
</dbReference>
<dbReference type="PANTHER" id="PTHR43547">
    <property type="entry name" value="TWO-COMPONENT HISTIDINE KINASE"/>
    <property type="match status" value="1"/>
</dbReference>
<dbReference type="Pfam" id="PF02518">
    <property type="entry name" value="HATPase_c"/>
    <property type="match status" value="1"/>
</dbReference>
<evidence type="ECO:0000313" key="13">
    <source>
        <dbReference type="Proteomes" id="UP001319080"/>
    </source>
</evidence>
<dbReference type="InterPro" id="IPR001789">
    <property type="entry name" value="Sig_transdc_resp-reg_receiver"/>
</dbReference>
<dbReference type="Gene3D" id="2.60.40.10">
    <property type="entry name" value="Immunoglobulins"/>
    <property type="match status" value="1"/>
</dbReference>
<keyword evidence="8" id="KW-0732">Signal</keyword>
<dbReference type="Gene3D" id="2.130.10.10">
    <property type="entry name" value="YVTN repeat-like/Quinoprotein amine dehydrogenase"/>
    <property type="match status" value="4"/>
</dbReference>
<dbReference type="SMART" id="SM00387">
    <property type="entry name" value="HATPase_c"/>
    <property type="match status" value="1"/>
</dbReference>
<reference evidence="12 13" key="1">
    <citation type="submission" date="2021-05" db="EMBL/GenBank/DDBJ databases">
        <title>A Polyphasic approach of four new species of the genus Ohtaekwangia: Ohtaekwangia histidinii sp. nov., Ohtaekwangia cretensis sp. nov., Ohtaekwangia indiensis sp. nov., Ohtaekwangia reichenbachii sp. nov. from diverse environment.</title>
        <authorList>
            <person name="Octaviana S."/>
        </authorList>
    </citation>
    <scope>NUCLEOTIDE SEQUENCE [LARGE SCALE GENOMIC DNA]</scope>
    <source>
        <strain evidence="12 13">PWU5</strain>
    </source>
</reference>
<dbReference type="InterPro" id="IPR036890">
    <property type="entry name" value="HATPase_C_sf"/>
</dbReference>
<dbReference type="GO" id="GO:0043565">
    <property type="term" value="F:sequence-specific DNA binding"/>
    <property type="evidence" value="ECO:0007669"/>
    <property type="project" value="InterPro"/>
</dbReference>
<dbReference type="InterPro" id="IPR005467">
    <property type="entry name" value="His_kinase_dom"/>
</dbReference>
<dbReference type="PROSITE" id="PS00041">
    <property type="entry name" value="HTH_ARAC_FAMILY_1"/>
    <property type="match status" value="1"/>
</dbReference>
<dbReference type="Proteomes" id="UP001319080">
    <property type="component" value="Unassembled WGS sequence"/>
</dbReference>
<dbReference type="InterPro" id="IPR011123">
    <property type="entry name" value="Y_Y_Y"/>
</dbReference>
<dbReference type="InterPro" id="IPR018060">
    <property type="entry name" value="HTH_AraC"/>
</dbReference>
<comment type="caution">
    <text evidence="12">The sequence shown here is derived from an EMBL/GenBank/DDBJ whole genome shotgun (WGS) entry which is preliminary data.</text>
</comment>
<dbReference type="InterPro" id="IPR018062">
    <property type="entry name" value="HTH_AraC-typ_CS"/>
</dbReference>
<dbReference type="Pfam" id="PF00072">
    <property type="entry name" value="Response_reg"/>
    <property type="match status" value="1"/>
</dbReference>
<dbReference type="Pfam" id="PF00512">
    <property type="entry name" value="HisKA"/>
    <property type="match status" value="1"/>
</dbReference>
<dbReference type="CDD" id="cd00146">
    <property type="entry name" value="PKD"/>
    <property type="match status" value="1"/>
</dbReference>
<feature type="chain" id="PRO_5042941207" description="histidine kinase" evidence="8">
    <location>
        <begin position="26"/>
        <end position="1359"/>
    </location>
</feature>
<dbReference type="PROSITE" id="PS50110">
    <property type="entry name" value="RESPONSE_REGULATORY"/>
    <property type="match status" value="1"/>
</dbReference>
<dbReference type="SUPFAM" id="SSF47384">
    <property type="entry name" value="Homodimeric domain of signal transducing histidine kinase"/>
    <property type="match status" value="1"/>
</dbReference>